<feature type="compositionally biased region" description="Polar residues" evidence="1">
    <location>
        <begin position="131"/>
        <end position="140"/>
    </location>
</feature>
<dbReference type="OrthoDB" id="6638663at2"/>
<organism evidence="2 3">
    <name type="scientific">Cedecea davisae DSM 4568</name>
    <dbReference type="NCBI Taxonomy" id="566551"/>
    <lineage>
        <taxon>Bacteria</taxon>
        <taxon>Pseudomonadati</taxon>
        <taxon>Pseudomonadota</taxon>
        <taxon>Gammaproteobacteria</taxon>
        <taxon>Enterobacterales</taxon>
        <taxon>Enterobacteriaceae</taxon>
        <taxon>Cedecea</taxon>
    </lineage>
</organism>
<feature type="region of interest" description="Disordered" evidence="1">
    <location>
        <begin position="89"/>
        <end position="146"/>
    </location>
</feature>
<gene>
    <name evidence="2" type="ORF">HMPREF0201_01408</name>
</gene>
<evidence type="ECO:0000256" key="1">
    <source>
        <dbReference type="SAM" id="MobiDB-lite"/>
    </source>
</evidence>
<dbReference type="EMBL" id="ATDT01000009">
    <property type="protein sequence ID" value="EPF17999.1"/>
    <property type="molecule type" value="Genomic_DNA"/>
</dbReference>
<evidence type="ECO:0000313" key="3">
    <source>
        <dbReference type="Proteomes" id="UP000014585"/>
    </source>
</evidence>
<dbReference type="AlphaFoldDB" id="S3JY78"/>
<sequence>MQGYDDITGFTLKTGVGNYKILSEYNADNALAKWSIIERINGLALSDAINPQITGTSEFNNIAAIEKKMPAAIEIQPPADSPSRVIVAENQPSGRAAGDQSRVRTRPSAGDKAFSDREIERFSTLFKPSGHHQTNNQQAQPERELPLSTLFNRIASCR</sequence>
<evidence type="ECO:0000313" key="2">
    <source>
        <dbReference type="EMBL" id="EPF17999.1"/>
    </source>
</evidence>
<dbReference type="PATRIC" id="fig|566551.4.peg.1298"/>
<reference evidence="2 3" key="1">
    <citation type="submission" date="2013-04" db="EMBL/GenBank/DDBJ databases">
        <authorList>
            <person name="Weinstock G."/>
            <person name="Sodergren E."/>
            <person name="Lobos E.A."/>
            <person name="Fulton L."/>
            <person name="Fulton R."/>
            <person name="Courtney L."/>
            <person name="Fronick C."/>
            <person name="O'Laughlin M."/>
            <person name="Godfrey J."/>
            <person name="Wilson R.M."/>
            <person name="Miner T."/>
            <person name="Farmer C."/>
            <person name="Delehaunty K."/>
            <person name="Cordes M."/>
            <person name="Minx P."/>
            <person name="Tomlinson C."/>
            <person name="Chen J."/>
            <person name="Wollam A."/>
            <person name="Pepin K.H."/>
            <person name="Palsikar V.B."/>
            <person name="Zhang X."/>
            <person name="Suruliraj S."/>
            <person name="Perna N.T."/>
            <person name="Plunkett G."/>
            <person name="Warren W."/>
            <person name="Mitreva M."/>
            <person name="Mardis E.R."/>
            <person name="Wilson R.K."/>
        </authorList>
    </citation>
    <scope>NUCLEOTIDE SEQUENCE [LARGE SCALE GENOMIC DNA]</scope>
    <source>
        <strain evidence="2 3">DSM 4568</strain>
    </source>
</reference>
<dbReference type="RefSeq" id="WP_016535721.1">
    <property type="nucleotide sequence ID" value="NZ_KE161030.1"/>
</dbReference>
<name>S3JY78_9ENTR</name>
<dbReference type="HOGENOM" id="CLU_1666241_0_0_6"/>
<comment type="caution">
    <text evidence="2">The sequence shown here is derived from an EMBL/GenBank/DDBJ whole genome shotgun (WGS) entry which is preliminary data.</text>
</comment>
<proteinExistence type="predicted"/>
<dbReference type="Proteomes" id="UP000014585">
    <property type="component" value="Unassembled WGS sequence"/>
</dbReference>
<accession>S3JY78</accession>
<dbReference type="STRING" id="566551.HMPREF0201_01408"/>
<protein>
    <submittedName>
        <fullName evidence="2">Uncharacterized protein</fullName>
    </submittedName>
</protein>